<dbReference type="Gene3D" id="3.40.225.10">
    <property type="entry name" value="Class II aldolase/adducin N-terminal domain"/>
    <property type="match status" value="1"/>
</dbReference>
<dbReference type="Proteomes" id="UP000584642">
    <property type="component" value="Unassembled WGS sequence"/>
</dbReference>
<dbReference type="EMBL" id="JABFDB010000004">
    <property type="protein sequence ID" value="NYZ19824.1"/>
    <property type="molecule type" value="Genomic_DNA"/>
</dbReference>
<protein>
    <submittedName>
        <fullName evidence="3">Aldolase</fullName>
    </submittedName>
</protein>
<dbReference type="InterPro" id="IPR036409">
    <property type="entry name" value="Aldolase_II/adducin_N_sf"/>
</dbReference>
<dbReference type="InterPro" id="IPR051017">
    <property type="entry name" value="Aldolase-II_Adducin_sf"/>
</dbReference>
<evidence type="ECO:0000256" key="1">
    <source>
        <dbReference type="ARBA" id="ARBA00037961"/>
    </source>
</evidence>
<organism evidence="3 4">
    <name type="scientific">Azospirillum oleiclasticum</name>
    <dbReference type="NCBI Taxonomy" id="2735135"/>
    <lineage>
        <taxon>Bacteria</taxon>
        <taxon>Pseudomonadati</taxon>
        <taxon>Pseudomonadota</taxon>
        <taxon>Alphaproteobacteria</taxon>
        <taxon>Rhodospirillales</taxon>
        <taxon>Azospirillaceae</taxon>
        <taxon>Azospirillum</taxon>
    </lineage>
</organism>
<proteinExistence type="inferred from homology"/>
<evidence type="ECO:0000313" key="3">
    <source>
        <dbReference type="EMBL" id="NYZ19824.1"/>
    </source>
</evidence>
<sequence length="245" mass="27045">MANPQEIAELRRQLAAALRLAERFDLHEGVCNHFSVRIPGDAELYLINPMGLHWSEITASRLLMVDGAGTLLAGDGVVEPTAFFIHTEGHKARPDALAIFHTHMPYATALTCVEDGRLLFTHQNALRFWDRVTYDDAYNGLAMDAEEGARISTGANGGDIVFLAHHGVVVHGRTVAEAFHDLYYLERSCQVQVLAASTGKPVREVPRDVAVHTARQFAELAEKESALHFAALERVLARDTPYYGD</sequence>
<keyword evidence="4" id="KW-1185">Reference proteome</keyword>
<dbReference type="NCBIfam" id="NF005068">
    <property type="entry name" value="PRK06486.1"/>
    <property type="match status" value="1"/>
</dbReference>
<accession>A0ABX2T6K2</accession>
<feature type="domain" description="Class II aldolase/adducin N-terminal" evidence="2">
    <location>
        <begin position="12"/>
        <end position="193"/>
    </location>
</feature>
<dbReference type="SUPFAM" id="SSF53639">
    <property type="entry name" value="AraD/HMP-PK domain-like"/>
    <property type="match status" value="1"/>
</dbReference>
<dbReference type="RefSeq" id="WP_180281586.1">
    <property type="nucleotide sequence ID" value="NZ_JABFDB010000004.1"/>
</dbReference>
<dbReference type="Pfam" id="PF00596">
    <property type="entry name" value="Aldolase_II"/>
    <property type="match status" value="1"/>
</dbReference>
<dbReference type="PANTHER" id="PTHR10672">
    <property type="entry name" value="ADDUCIN"/>
    <property type="match status" value="1"/>
</dbReference>
<comment type="similarity">
    <text evidence="1">Belongs to the aldolase class II family.</text>
</comment>
<evidence type="ECO:0000313" key="4">
    <source>
        <dbReference type="Proteomes" id="UP000584642"/>
    </source>
</evidence>
<dbReference type="InterPro" id="IPR001303">
    <property type="entry name" value="Aldolase_II/adducin_N"/>
</dbReference>
<gene>
    <name evidence="3" type="ORF">HND93_08875</name>
</gene>
<dbReference type="PANTHER" id="PTHR10672:SF3">
    <property type="entry name" value="PROTEIN HU-LI TAI SHAO"/>
    <property type="match status" value="1"/>
</dbReference>
<evidence type="ECO:0000259" key="2">
    <source>
        <dbReference type="SMART" id="SM01007"/>
    </source>
</evidence>
<name>A0ABX2T6K2_9PROT</name>
<dbReference type="SMART" id="SM01007">
    <property type="entry name" value="Aldolase_II"/>
    <property type="match status" value="1"/>
</dbReference>
<reference evidence="3 4" key="1">
    <citation type="submission" date="2020-05" db="EMBL/GenBank/DDBJ databases">
        <title>Azospirillum oleiclasticum sp. nov, a nitrogen-fixing and heavy crude oil-emulsifying bacterium isolated from the crude oil of Yumen Oilfield.</title>
        <authorList>
            <person name="Wu D."/>
            <person name="Cai M."/>
            <person name="Zhang X."/>
        </authorList>
    </citation>
    <scope>NUCLEOTIDE SEQUENCE [LARGE SCALE GENOMIC DNA]</scope>
    <source>
        <strain evidence="3 4">ROY-1-1-2</strain>
    </source>
</reference>
<comment type="caution">
    <text evidence="3">The sequence shown here is derived from an EMBL/GenBank/DDBJ whole genome shotgun (WGS) entry which is preliminary data.</text>
</comment>